<reference evidence="1" key="1">
    <citation type="journal article" date="2021" name="Proc. Natl. Acad. Sci. U.S.A.">
        <title>A Catalog of Tens of Thousands of Viruses from Human Metagenomes Reveals Hidden Associations with Chronic Diseases.</title>
        <authorList>
            <person name="Tisza M.J."/>
            <person name="Buck C.B."/>
        </authorList>
    </citation>
    <scope>NUCLEOTIDE SEQUENCE</scope>
    <source>
        <strain evidence="1">Ct6d71</strain>
    </source>
</reference>
<name>A0A8S5R2P6_9CAUD</name>
<organism evidence="1">
    <name type="scientific">Siphoviridae sp. ct6d71</name>
    <dbReference type="NCBI Taxonomy" id="2826298"/>
    <lineage>
        <taxon>Viruses</taxon>
        <taxon>Duplodnaviria</taxon>
        <taxon>Heunggongvirae</taxon>
        <taxon>Uroviricota</taxon>
        <taxon>Caudoviricetes</taxon>
    </lineage>
</organism>
<proteinExistence type="predicted"/>
<dbReference type="EMBL" id="BK015797">
    <property type="protein sequence ID" value="DAE25361.1"/>
    <property type="molecule type" value="Genomic_DNA"/>
</dbReference>
<accession>A0A8S5R2P6</accession>
<sequence>MNLVEYIDKQQLLKYLEENWPENWTNSDTESQEQRDWDMFYHTVEDFPSVDPGEAKEDDTTYAETCVDSYFDPYQFYDLVVEGTTQCCICEHPFPVQYNTIEFNKDGDDTGEWISEDRIFELENQMVRDLKKKVISWNFCPGCGRKIKGYC</sequence>
<protein>
    <submittedName>
        <fullName evidence="1">Hydrogenase/urease nickel incorporation protein</fullName>
    </submittedName>
</protein>
<evidence type="ECO:0000313" key="1">
    <source>
        <dbReference type="EMBL" id="DAE25361.1"/>
    </source>
</evidence>